<gene>
    <name evidence="1" type="ORF">MHPYR_210049</name>
</gene>
<accession>A0A1Y5P988</accession>
<reference evidence="1" key="1">
    <citation type="submission" date="2016-03" db="EMBL/GenBank/DDBJ databases">
        <authorList>
            <person name="Ploux O."/>
        </authorList>
    </citation>
    <scope>NUCLEOTIDE SEQUENCE</scope>
    <source>
        <strain evidence="1">UC10</strain>
    </source>
</reference>
<proteinExistence type="predicted"/>
<organism evidence="1">
    <name type="scientific">uncultured Mycobacterium sp</name>
    <dbReference type="NCBI Taxonomy" id="171292"/>
    <lineage>
        <taxon>Bacteria</taxon>
        <taxon>Bacillati</taxon>
        <taxon>Actinomycetota</taxon>
        <taxon>Actinomycetes</taxon>
        <taxon>Mycobacteriales</taxon>
        <taxon>Mycobacteriaceae</taxon>
        <taxon>Mycobacterium</taxon>
        <taxon>environmental samples</taxon>
    </lineage>
</organism>
<dbReference type="AlphaFoldDB" id="A0A1Y5P988"/>
<evidence type="ECO:0008006" key="2">
    <source>
        <dbReference type="Google" id="ProtNLM"/>
    </source>
</evidence>
<protein>
    <recommendedName>
        <fullName evidence="2">Peptidase M50</fullName>
    </recommendedName>
</protein>
<sequence length="204" mass="22117">MSLTNTEIAVLRFGGRRLPRALASLPCHDGPDADAIDAVVEGVSRVVVVGSAADLATVLTRLMRTERLDVEVAHAARWRGAKRALTGVAQRIPLIRDETGTALAGAALWLPPGDDRVIYGEAVVDDDVLFDGEVTAVRIEPTATMPGLRAAALTHRMRPRRWLTGRAIQLGTTGARVVRDGIELPREAKRSAFYRHTTGWLRVS</sequence>
<dbReference type="EMBL" id="FLQS01000014">
    <property type="protein sequence ID" value="SBS75264.1"/>
    <property type="molecule type" value="Genomic_DNA"/>
</dbReference>
<evidence type="ECO:0000313" key="1">
    <source>
        <dbReference type="EMBL" id="SBS75264.1"/>
    </source>
</evidence>
<name>A0A1Y5P988_9MYCO</name>